<proteinExistence type="predicted"/>
<dbReference type="InterPro" id="IPR025563">
    <property type="entry name" value="DUF4286"/>
</dbReference>
<protein>
    <recommendedName>
        <fullName evidence="3">DUF4286 domain-containing protein</fullName>
    </recommendedName>
</protein>
<dbReference type="Pfam" id="PF14114">
    <property type="entry name" value="DUF4286"/>
    <property type="match status" value="1"/>
</dbReference>
<organism evidence="1 2">
    <name type="scientific">Apibacter mensalis</name>
    <dbReference type="NCBI Taxonomy" id="1586267"/>
    <lineage>
        <taxon>Bacteria</taxon>
        <taxon>Pseudomonadati</taxon>
        <taxon>Bacteroidota</taxon>
        <taxon>Flavobacteriia</taxon>
        <taxon>Flavobacteriales</taxon>
        <taxon>Weeksellaceae</taxon>
        <taxon>Apibacter</taxon>
    </lineage>
</organism>
<name>A0A0X3AM39_9FLAO</name>
<evidence type="ECO:0000313" key="2">
    <source>
        <dbReference type="Proteomes" id="UP000182761"/>
    </source>
</evidence>
<evidence type="ECO:0000313" key="1">
    <source>
        <dbReference type="EMBL" id="CVK15450.1"/>
    </source>
</evidence>
<evidence type="ECO:0008006" key="3">
    <source>
        <dbReference type="Google" id="ProtNLM"/>
    </source>
</evidence>
<keyword evidence="2" id="KW-1185">Reference proteome</keyword>
<reference evidence="1 2" key="1">
    <citation type="submission" date="2016-01" db="EMBL/GenBank/DDBJ databases">
        <authorList>
            <person name="McClelland M."/>
            <person name="Jain A."/>
            <person name="Saraogi P."/>
            <person name="Mendelson R."/>
            <person name="Westerman R."/>
            <person name="SanMiguel P."/>
            <person name="Csonka L."/>
        </authorList>
    </citation>
    <scope>NUCLEOTIDE SEQUENCE [LARGE SCALE GENOMIC DNA]</scope>
    <source>
        <strain evidence="1 2">R-53146</strain>
    </source>
</reference>
<dbReference type="EMBL" id="FCOR01000001">
    <property type="protein sequence ID" value="CVK15450.1"/>
    <property type="molecule type" value="Genomic_DNA"/>
</dbReference>
<dbReference type="RefSeq" id="WP_055424674.1">
    <property type="nucleotide sequence ID" value="NZ_FCOR01000001.1"/>
</dbReference>
<dbReference type="OrthoDB" id="1121837at2"/>
<sequence length="105" mass="12693">MIIYSESFHVEYLVEKEWMIWVKNTLIPEIYKVQKFTKVIFSKVISHTDESGCTYSLQYYTNSKKDLEDYYNNHSDKFARLLFDKFGTKILSFKTELELIESFEF</sequence>
<accession>A0A0X3AM39</accession>
<dbReference type="Proteomes" id="UP000182761">
    <property type="component" value="Unassembled WGS sequence"/>
</dbReference>
<dbReference type="AlphaFoldDB" id="A0A0X3AM39"/>
<dbReference type="STRING" id="1586267.GCA_001418685_00271"/>
<gene>
    <name evidence="1" type="ORF">Ga0061079_101269</name>
</gene>